<sequence>MIDDDSEEDMEREDKFYLEEKEVDKKVHEEESENMFEKTEPKMIEDASEKEEKEEKDNLEKKKLTRRQKKVDA</sequence>
<dbReference type="Proteomes" id="UP000008827">
    <property type="component" value="Chromosome 15"/>
</dbReference>
<dbReference type="HOGENOM" id="CLU_2709740_0_0_1"/>
<reference evidence="2" key="3">
    <citation type="submission" date="2018-07" db="EMBL/GenBank/DDBJ databases">
        <title>WGS assembly of Glycine max.</title>
        <authorList>
            <person name="Schmutz J."/>
            <person name="Cannon S."/>
            <person name="Schlueter J."/>
            <person name="Ma J."/>
            <person name="Mitros T."/>
            <person name="Nelson W."/>
            <person name="Hyten D."/>
            <person name="Song Q."/>
            <person name="Thelen J."/>
            <person name="Cheng J."/>
            <person name="Xu D."/>
            <person name="Hellsten U."/>
            <person name="May G."/>
            <person name="Yu Y."/>
            <person name="Sakurai T."/>
            <person name="Umezawa T."/>
            <person name="Bhattacharyya M."/>
            <person name="Sandhu D."/>
            <person name="Valliyodan B."/>
            <person name="Lindquist E."/>
            <person name="Peto M."/>
            <person name="Grant D."/>
            <person name="Shu S."/>
            <person name="Goodstein D."/>
            <person name="Barry K."/>
            <person name="Futrell-Griggs M."/>
            <person name="Abernathy B."/>
            <person name="Du J."/>
            <person name="Tian Z."/>
            <person name="Zhu L."/>
            <person name="Gill N."/>
            <person name="Joshi T."/>
            <person name="Libault M."/>
            <person name="Sethuraman A."/>
            <person name="Zhang X."/>
            <person name="Shinozaki K."/>
            <person name="Nguyen H."/>
            <person name="Wing R."/>
            <person name="Cregan P."/>
            <person name="Specht J."/>
            <person name="Grimwood J."/>
            <person name="Rokhsar D."/>
            <person name="Stacey G."/>
            <person name="Shoemaker R."/>
            <person name="Jackson S."/>
        </authorList>
    </citation>
    <scope>NUCLEOTIDE SEQUENCE</scope>
    <source>
        <tissue evidence="2">Callus</tissue>
    </source>
</reference>
<evidence type="ECO:0000313" key="2">
    <source>
        <dbReference type="EMBL" id="KRH13260.1"/>
    </source>
</evidence>
<dbReference type="AlphaFoldDB" id="K7MD77"/>
<dbReference type="EMBL" id="CM000848">
    <property type="protein sequence ID" value="KRH13260.1"/>
    <property type="molecule type" value="Genomic_DNA"/>
</dbReference>
<proteinExistence type="predicted"/>
<dbReference type="PaxDb" id="3847-GLYMA15G35941.1"/>
<reference evidence="2 3" key="1">
    <citation type="journal article" date="2010" name="Nature">
        <title>Genome sequence of the palaeopolyploid soybean.</title>
        <authorList>
            <person name="Schmutz J."/>
            <person name="Cannon S.B."/>
            <person name="Schlueter J."/>
            <person name="Ma J."/>
            <person name="Mitros T."/>
            <person name="Nelson W."/>
            <person name="Hyten D.L."/>
            <person name="Song Q."/>
            <person name="Thelen J.J."/>
            <person name="Cheng J."/>
            <person name="Xu D."/>
            <person name="Hellsten U."/>
            <person name="May G.D."/>
            <person name="Yu Y."/>
            <person name="Sakurai T."/>
            <person name="Umezawa T."/>
            <person name="Bhattacharyya M.K."/>
            <person name="Sandhu D."/>
            <person name="Valliyodan B."/>
            <person name="Lindquist E."/>
            <person name="Peto M."/>
            <person name="Grant D."/>
            <person name="Shu S."/>
            <person name="Goodstein D."/>
            <person name="Barry K."/>
            <person name="Futrell-Griggs M."/>
            <person name="Abernathy B."/>
            <person name="Du J."/>
            <person name="Tian Z."/>
            <person name="Zhu L."/>
            <person name="Gill N."/>
            <person name="Joshi T."/>
            <person name="Libault M."/>
            <person name="Sethuraman A."/>
            <person name="Zhang X.-C."/>
            <person name="Shinozaki K."/>
            <person name="Nguyen H.T."/>
            <person name="Wing R.A."/>
            <person name="Cregan P."/>
            <person name="Specht J."/>
            <person name="Grimwood J."/>
            <person name="Rokhsar D."/>
            <person name="Stacey G."/>
            <person name="Shoemaker R.C."/>
            <person name="Jackson S.A."/>
        </authorList>
    </citation>
    <scope>NUCLEOTIDE SEQUENCE</scope>
    <source>
        <strain evidence="3">cv. Williams 82</strain>
        <tissue evidence="2">Callus</tissue>
    </source>
</reference>
<organism evidence="2">
    <name type="scientific">Glycine max</name>
    <name type="common">Soybean</name>
    <name type="synonym">Glycine hispida</name>
    <dbReference type="NCBI Taxonomy" id="3847"/>
    <lineage>
        <taxon>Eukaryota</taxon>
        <taxon>Viridiplantae</taxon>
        <taxon>Streptophyta</taxon>
        <taxon>Embryophyta</taxon>
        <taxon>Tracheophyta</taxon>
        <taxon>Spermatophyta</taxon>
        <taxon>Magnoliopsida</taxon>
        <taxon>eudicotyledons</taxon>
        <taxon>Gunneridae</taxon>
        <taxon>Pentapetalae</taxon>
        <taxon>rosids</taxon>
        <taxon>fabids</taxon>
        <taxon>Fabales</taxon>
        <taxon>Fabaceae</taxon>
        <taxon>Papilionoideae</taxon>
        <taxon>50 kb inversion clade</taxon>
        <taxon>NPAAA clade</taxon>
        <taxon>indigoferoid/millettioid clade</taxon>
        <taxon>Phaseoleae</taxon>
        <taxon>Glycine</taxon>
        <taxon>Glycine subgen. Soja</taxon>
    </lineage>
</organism>
<protein>
    <submittedName>
        <fullName evidence="2 3">Uncharacterized protein</fullName>
    </submittedName>
</protein>
<feature type="compositionally biased region" description="Acidic residues" evidence="1">
    <location>
        <begin position="1"/>
        <end position="11"/>
    </location>
</feature>
<feature type="compositionally biased region" description="Basic residues" evidence="1">
    <location>
        <begin position="63"/>
        <end position="73"/>
    </location>
</feature>
<name>K7MD77_SOYBN</name>
<accession>K7MD77</accession>
<dbReference type="SMR" id="K7MD77"/>
<gene>
    <name evidence="2" type="ORF">GLYMA_15G226300</name>
</gene>
<dbReference type="InParanoid" id="K7MD77"/>
<evidence type="ECO:0000313" key="4">
    <source>
        <dbReference type="Proteomes" id="UP000008827"/>
    </source>
</evidence>
<dbReference type="EnsemblPlants" id="KRH13260">
    <property type="protein sequence ID" value="KRH13260"/>
    <property type="gene ID" value="GLYMA_15G226300"/>
</dbReference>
<evidence type="ECO:0000313" key="3">
    <source>
        <dbReference type="EnsemblPlants" id="KRH13260"/>
    </source>
</evidence>
<evidence type="ECO:0000256" key="1">
    <source>
        <dbReference type="SAM" id="MobiDB-lite"/>
    </source>
</evidence>
<keyword evidence="4" id="KW-1185">Reference proteome</keyword>
<reference evidence="3" key="2">
    <citation type="submission" date="2018-02" db="UniProtKB">
        <authorList>
            <consortium name="EnsemblPlants"/>
        </authorList>
    </citation>
    <scope>IDENTIFICATION</scope>
    <source>
        <strain evidence="3">Williams 82</strain>
    </source>
</reference>
<feature type="region of interest" description="Disordered" evidence="1">
    <location>
        <begin position="1"/>
        <end position="73"/>
    </location>
</feature>
<feature type="compositionally biased region" description="Basic and acidic residues" evidence="1">
    <location>
        <begin position="12"/>
        <end position="62"/>
    </location>
</feature>
<dbReference type="Gramene" id="KRH13260">
    <property type="protein sequence ID" value="KRH13260"/>
    <property type="gene ID" value="GLYMA_15G226300"/>
</dbReference>